<comment type="caution">
    <text evidence="1">The sequence shown here is derived from an EMBL/GenBank/DDBJ whole genome shotgun (WGS) entry which is preliminary data.</text>
</comment>
<dbReference type="AlphaFoldDB" id="A0A0F9Y1X8"/>
<name>A0A0F9Y1X8_9ZZZZ</name>
<organism evidence="1">
    <name type="scientific">marine sediment metagenome</name>
    <dbReference type="NCBI Taxonomy" id="412755"/>
    <lineage>
        <taxon>unclassified sequences</taxon>
        <taxon>metagenomes</taxon>
        <taxon>ecological metagenomes</taxon>
    </lineage>
</organism>
<evidence type="ECO:0000313" key="1">
    <source>
        <dbReference type="EMBL" id="KKO05852.1"/>
    </source>
</evidence>
<evidence type="ECO:0008006" key="2">
    <source>
        <dbReference type="Google" id="ProtNLM"/>
    </source>
</evidence>
<accession>A0A0F9Y1X8</accession>
<proteinExistence type="predicted"/>
<protein>
    <recommendedName>
        <fullName evidence="2">CSD domain-containing protein</fullName>
    </recommendedName>
</protein>
<reference evidence="1" key="1">
    <citation type="journal article" date="2015" name="Nature">
        <title>Complex archaea that bridge the gap between prokaryotes and eukaryotes.</title>
        <authorList>
            <person name="Spang A."/>
            <person name="Saw J.H."/>
            <person name="Jorgensen S.L."/>
            <person name="Zaremba-Niedzwiedzka K."/>
            <person name="Martijn J."/>
            <person name="Lind A.E."/>
            <person name="van Eijk R."/>
            <person name="Schleper C."/>
            <person name="Guy L."/>
            <person name="Ettema T.J."/>
        </authorList>
    </citation>
    <scope>NUCLEOTIDE SEQUENCE</scope>
</reference>
<gene>
    <name evidence="1" type="ORF">LCGC14_0074930</name>
</gene>
<dbReference type="EMBL" id="LAZR01000018">
    <property type="protein sequence ID" value="KKO05852.1"/>
    <property type="molecule type" value="Genomic_DNA"/>
</dbReference>
<sequence>MKGQIVAYNARNGMGAVHVEDDSISVVEFIGGCEIEKNDVVQGDLRQDGCFELYNVTQGQLMVVSIEATDCSTQTARRLLQI</sequence>